<evidence type="ECO:0000313" key="3">
    <source>
        <dbReference type="EMBL" id="RMC31214.1"/>
    </source>
</evidence>
<dbReference type="PANTHER" id="PTHR37953">
    <property type="entry name" value="UPF0127 PROTEIN MJ1496"/>
    <property type="match status" value="1"/>
</dbReference>
<protein>
    <submittedName>
        <fullName evidence="3">DUF192 domain-containing protein</fullName>
    </submittedName>
</protein>
<name>A0A3M0M3Y6_9RHOB</name>
<keyword evidence="2" id="KW-0732">Signal</keyword>
<dbReference type="InterPro" id="IPR003795">
    <property type="entry name" value="DUF192"/>
</dbReference>
<dbReference type="Proteomes" id="UP000273516">
    <property type="component" value="Unassembled WGS sequence"/>
</dbReference>
<feature type="region of interest" description="Disordered" evidence="1">
    <location>
        <begin position="157"/>
        <end position="180"/>
    </location>
</feature>
<keyword evidence="4" id="KW-1185">Reference proteome</keyword>
<dbReference type="Gene3D" id="2.60.120.1140">
    <property type="entry name" value="Protein of unknown function DUF192"/>
    <property type="match status" value="1"/>
</dbReference>
<comment type="caution">
    <text evidence="3">The sequence shown here is derived from an EMBL/GenBank/DDBJ whole genome shotgun (WGS) entry which is preliminary data.</text>
</comment>
<dbReference type="PANTHER" id="PTHR37953:SF1">
    <property type="entry name" value="UPF0127 PROTEIN MJ1496"/>
    <property type="match status" value="1"/>
</dbReference>
<gene>
    <name evidence="3" type="ORF">C9E81_20975</name>
</gene>
<evidence type="ECO:0000256" key="1">
    <source>
        <dbReference type="SAM" id="MobiDB-lite"/>
    </source>
</evidence>
<sequence>MCGTGSCRVPRSRTALRQSIRAGIAALAFCSPAAAEAVFECTDNQAAILTPRGIVEFKIEIADSPAERERGLMYRDDLPAGSGMLFVYDAPRQVSFWMRNTFIPLDLIFMDESGTIRHIHPNARPMDETPIPGATIGDPRPERQLILEIGGGEASRLGLAPGQPMATSQLDQAKAAWPCG</sequence>
<evidence type="ECO:0000313" key="4">
    <source>
        <dbReference type="Proteomes" id="UP000273516"/>
    </source>
</evidence>
<dbReference type="InterPro" id="IPR038695">
    <property type="entry name" value="Saro_0823-like_sf"/>
</dbReference>
<feature type="signal peptide" evidence="2">
    <location>
        <begin position="1"/>
        <end position="37"/>
    </location>
</feature>
<dbReference type="AlphaFoldDB" id="A0A3M0M3Y6"/>
<dbReference type="OrthoDB" id="9808290at2"/>
<evidence type="ECO:0000256" key="2">
    <source>
        <dbReference type="SAM" id="SignalP"/>
    </source>
</evidence>
<proteinExistence type="predicted"/>
<accession>A0A3M0M3Y6</accession>
<feature type="chain" id="PRO_5018311307" evidence="2">
    <location>
        <begin position="38"/>
        <end position="180"/>
    </location>
</feature>
<dbReference type="EMBL" id="QOKZ01000013">
    <property type="protein sequence ID" value="RMC31214.1"/>
    <property type="molecule type" value="Genomic_DNA"/>
</dbReference>
<dbReference type="Pfam" id="PF02643">
    <property type="entry name" value="DUF192"/>
    <property type="match status" value="1"/>
</dbReference>
<organism evidence="3 4">
    <name type="scientific">Paracoccus alkanivorans</name>
    <dbReference type="NCBI Taxonomy" id="2116655"/>
    <lineage>
        <taxon>Bacteria</taxon>
        <taxon>Pseudomonadati</taxon>
        <taxon>Pseudomonadota</taxon>
        <taxon>Alphaproteobacteria</taxon>
        <taxon>Rhodobacterales</taxon>
        <taxon>Paracoccaceae</taxon>
        <taxon>Paracoccus</taxon>
    </lineage>
</organism>
<reference evidence="3 4" key="1">
    <citation type="submission" date="2018-07" db="EMBL/GenBank/DDBJ databases">
        <authorList>
            <person name="Zhang Y."/>
            <person name="Wang L."/>
            <person name="Ma S."/>
        </authorList>
    </citation>
    <scope>NUCLEOTIDE SEQUENCE [LARGE SCALE GENOMIC DNA]</scope>
    <source>
        <strain evidence="3 4">4-2</strain>
    </source>
</reference>